<dbReference type="Pfam" id="PF00754">
    <property type="entry name" value="F5_F8_type_C"/>
    <property type="match status" value="1"/>
</dbReference>
<proteinExistence type="predicted"/>
<organism evidence="3 4">
    <name type="scientific">Prorocentrum cordatum</name>
    <dbReference type="NCBI Taxonomy" id="2364126"/>
    <lineage>
        <taxon>Eukaryota</taxon>
        <taxon>Sar</taxon>
        <taxon>Alveolata</taxon>
        <taxon>Dinophyceae</taxon>
        <taxon>Prorocentrales</taxon>
        <taxon>Prorocentraceae</taxon>
        <taxon>Prorocentrum</taxon>
    </lineage>
</organism>
<dbReference type="SUPFAM" id="SSF49785">
    <property type="entry name" value="Galactose-binding domain-like"/>
    <property type="match status" value="1"/>
</dbReference>
<dbReference type="EMBL" id="CAUYUJ010020036">
    <property type="protein sequence ID" value="CAK0895421.1"/>
    <property type="molecule type" value="Genomic_DNA"/>
</dbReference>
<dbReference type="Gene3D" id="2.60.120.260">
    <property type="entry name" value="Galactose-binding domain-like"/>
    <property type="match status" value="1"/>
</dbReference>
<feature type="region of interest" description="Disordered" evidence="1">
    <location>
        <begin position="261"/>
        <end position="283"/>
    </location>
</feature>
<reference evidence="3" key="1">
    <citation type="submission" date="2023-10" db="EMBL/GenBank/DDBJ databases">
        <authorList>
            <person name="Chen Y."/>
            <person name="Shah S."/>
            <person name="Dougan E. K."/>
            <person name="Thang M."/>
            <person name="Chan C."/>
        </authorList>
    </citation>
    <scope>NUCLEOTIDE SEQUENCE [LARGE SCALE GENOMIC DNA]</scope>
</reference>
<dbReference type="PANTHER" id="PTHR24543">
    <property type="entry name" value="MULTICOPPER OXIDASE-RELATED"/>
    <property type="match status" value="1"/>
</dbReference>
<feature type="domain" description="F5/8 type C" evidence="2">
    <location>
        <begin position="112"/>
        <end position="257"/>
    </location>
</feature>
<name>A0ABN9X7R6_9DINO</name>
<evidence type="ECO:0000313" key="4">
    <source>
        <dbReference type="Proteomes" id="UP001189429"/>
    </source>
</evidence>
<evidence type="ECO:0000256" key="1">
    <source>
        <dbReference type="SAM" id="MobiDB-lite"/>
    </source>
</evidence>
<feature type="non-terminal residue" evidence="3">
    <location>
        <position position="283"/>
    </location>
</feature>
<protein>
    <recommendedName>
        <fullName evidence="2">F5/8 type C domain-containing protein</fullName>
    </recommendedName>
</protein>
<keyword evidence="4" id="KW-1185">Reference proteome</keyword>
<comment type="caution">
    <text evidence="3">The sequence shown here is derived from an EMBL/GenBank/DDBJ whole genome shotgun (WGS) entry which is preliminary data.</text>
</comment>
<dbReference type="InterPro" id="IPR000421">
    <property type="entry name" value="FA58C"/>
</dbReference>
<evidence type="ECO:0000313" key="3">
    <source>
        <dbReference type="EMBL" id="CAK0895421.1"/>
    </source>
</evidence>
<evidence type="ECO:0000259" key="2">
    <source>
        <dbReference type="PROSITE" id="PS50022"/>
    </source>
</evidence>
<gene>
    <name evidence="3" type="ORF">PCOR1329_LOCUS74167</name>
</gene>
<sequence>AISAQAAGSVLPLAVPRVPHHQRRRPGPGTRPPRAPRNDMRVRGATAAPASDEAGSPAAAREEGEAAPVGGPPFCILLALPLLAVPYLADLAAAPPGPVVEGPADGGGAAVVSLRGAGAATTAAAAGDDCLEAEGVLLSSSSSSWGQGPAGAAEGWRAARDQEGEWLQADLGVPRRVCGAYVQGLEDCWVARFSLQLSADALAWTPAPSGGAVAGPGGAAERSEVLLHPGAQEARYVRFTAEAWENHVCMRVGVMVQPAAAPEENARTKSPSARSCKHGKAGD</sequence>
<dbReference type="InterPro" id="IPR008979">
    <property type="entry name" value="Galactose-bd-like_sf"/>
</dbReference>
<dbReference type="Proteomes" id="UP001189429">
    <property type="component" value="Unassembled WGS sequence"/>
</dbReference>
<feature type="region of interest" description="Disordered" evidence="1">
    <location>
        <begin position="1"/>
        <end position="66"/>
    </location>
</feature>
<accession>A0ABN9X7R6</accession>
<feature type="non-terminal residue" evidence="3">
    <location>
        <position position="1"/>
    </location>
</feature>
<dbReference type="PROSITE" id="PS50022">
    <property type="entry name" value="FA58C_3"/>
    <property type="match status" value="1"/>
</dbReference>